<evidence type="ECO:0000313" key="3">
    <source>
        <dbReference type="Proteomes" id="UP000034883"/>
    </source>
</evidence>
<gene>
    <name evidence="2" type="ORF">DB32_001044</name>
</gene>
<dbReference type="Proteomes" id="UP000034883">
    <property type="component" value="Chromosome"/>
</dbReference>
<dbReference type="EMBL" id="CP011125">
    <property type="protein sequence ID" value="AKF03895.1"/>
    <property type="molecule type" value="Genomic_DNA"/>
</dbReference>
<proteinExistence type="predicted"/>
<dbReference type="STRING" id="927083.DB32_001044"/>
<evidence type="ECO:0000256" key="1">
    <source>
        <dbReference type="SAM" id="MobiDB-lite"/>
    </source>
</evidence>
<name>A0A0F6YHD2_9BACT</name>
<evidence type="ECO:0000313" key="2">
    <source>
        <dbReference type="EMBL" id="AKF03895.1"/>
    </source>
</evidence>
<feature type="compositionally biased region" description="Low complexity" evidence="1">
    <location>
        <begin position="18"/>
        <end position="33"/>
    </location>
</feature>
<sequence length="43" mass="5027">MKNEHTRRQAGVERLSTRNRSWSSRPSWRARVSGVFPTSKKPT</sequence>
<organism evidence="2 3">
    <name type="scientific">Sandaracinus amylolyticus</name>
    <dbReference type="NCBI Taxonomy" id="927083"/>
    <lineage>
        <taxon>Bacteria</taxon>
        <taxon>Pseudomonadati</taxon>
        <taxon>Myxococcota</taxon>
        <taxon>Polyangia</taxon>
        <taxon>Polyangiales</taxon>
        <taxon>Sandaracinaceae</taxon>
        <taxon>Sandaracinus</taxon>
    </lineage>
</organism>
<dbReference type="KEGG" id="samy:DB32_001044"/>
<reference evidence="2 3" key="1">
    <citation type="submission" date="2015-03" db="EMBL/GenBank/DDBJ databases">
        <title>Genome assembly of Sandaracinus amylolyticus DSM 53668.</title>
        <authorList>
            <person name="Sharma G."/>
            <person name="Subramanian S."/>
        </authorList>
    </citation>
    <scope>NUCLEOTIDE SEQUENCE [LARGE SCALE GENOMIC DNA]</scope>
    <source>
        <strain evidence="2 3">DSM 53668</strain>
    </source>
</reference>
<keyword evidence="3" id="KW-1185">Reference proteome</keyword>
<feature type="region of interest" description="Disordered" evidence="1">
    <location>
        <begin position="1"/>
        <end position="43"/>
    </location>
</feature>
<protein>
    <submittedName>
        <fullName evidence="2">Uncharacterized protein</fullName>
    </submittedName>
</protein>
<accession>A0A0F6YHD2</accession>
<dbReference type="AlphaFoldDB" id="A0A0F6YHD2"/>
<feature type="compositionally biased region" description="Basic and acidic residues" evidence="1">
    <location>
        <begin position="1"/>
        <end position="11"/>
    </location>
</feature>